<name>A0ABU0I2M3_9HYPH</name>
<reference evidence="1 2" key="1">
    <citation type="submission" date="2023-07" db="EMBL/GenBank/DDBJ databases">
        <title>Genomic Encyclopedia of Type Strains, Phase IV (KMG-IV): sequencing the most valuable type-strain genomes for metagenomic binning, comparative biology and taxonomic classification.</title>
        <authorList>
            <person name="Goeker M."/>
        </authorList>
    </citation>
    <scope>NUCLEOTIDE SEQUENCE [LARGE SCALE GENOMIC DNA]</scope>
    <source>
        <strain evidence="1 2">DSM 19013</strain>
    </source>
</reference>
<protein>
    <submittedName>
        <fullName evidence="1">Uncharacterized protein</fullName>
    </submittedName>
</protein>
<sequence>MGWTPEQIDRMTLPAFHAAFEGFLRAQGAEAGEGVSAEEFARVLAEEMAAGRA</sequence>
<evidence type="ECO:0000313" key="2">
    <source>
        <dbReference type="Proteomes" id="UP001231124"/>
    </source>
</evidence>
<dbReference type="Proteomes" id="UP001231124">
    <property type="component" value="Unassembled WGS sequence"/>
</dbReference>
<organism evidence="1 2">
    <name type="scientific">Methylobacterium aerolatum</name>
    <dbReference type="NCBI Taxonomy" id="418708"/>
    <lineage>
        <taxon>Bacteria</taxon>
        <taxon>Pseudomonadati</taxon>
        <taxon>Pseudomonadota</taxon>
        <taxon>Alphaproteobacteria</taxon>
        <taxon>Hyphomicrobiales</taxon>
        <taxon>Methylobacteriaceae</taxon>
        <taxon>Methylobacterium</taxon>
    </lineage>
</organism>
<gene>
    <name evidence="1" type="ORF">QO012_003359</name>
</gene>
<proteinExistence type="predicted"/>
<evidence type="ECO:0000313" key="1">
    <source>
        <dbReference type="EMBL" id="MDQ0448847.1"/>
    </source>
</evidence>
<keyword evidence="2" id="KW-1185">Reference proteome</keyword>
<comment type="caution">
    <text evidence="1">The sequence shown here is derived from an EMBL/GenBank/DDBJ whole genome shotgun (WGS) entry which is preliminary data.</text>
</comment>
<dbReference type="EMBL" id="JAUSVP010000011">
    <property type="protein sequence ID" value="MDQ0448847.1"/>
    <property type="molecule type" value="Genomic_DNA"/>
</dbReference>
<accession>A0ABU0I2M3</accession>